<dbReference type="OrthoDB" id="9808002at2"/>
<evidence type="ECO:0000256" key="2">
    <source>
        <dbReference type="ARBA" id="ARBA00003120"/>
    </source>
</evidence>
<keyword evidence="9" id="KW-0411">Iron-sulfur</keyword>
<evidence type="ECO:0000256" key="1">
    <source>
        <dbReference type="ARBA" id="ARBA00001933"/>
    </source>
</evidence>
<dbReference type="InterPro" id="IPR016454">
    <property type="entry name" value="Cysteine_dSase"/>
</dbReference>
<dbReference type="RefSeq" id="WP_068515643.1">
    <property type="nucleotide sequence ID" value="NZ_AP014945.1"/>
</dbReference>
<dbReference type="Gene3D" id="3.90.1150.10">
    <property type="entry name" value="Aspartate Aminotransferase, domain 1"/>
    <property type="match status" value="1"/>
</dbReference>
<dbReference type="InterPro" id="IPR000192">
    <property type="entry name" value="Aminotrans_V_dom"/>
</dbReference>
<evidence type="ECO:0000313" key="13">
    <source>
        <dbReference type="Proteomes" id="UP000068196"/>
    </source>
</evidence>
<dbReference type="KEGG" id="cthi:THC_1533"/>
<comment type="similarity">
    <text evidence="3">Belongs to the class-V pyridoxal-phosphate-dependent aminotransferase family. NifS/IscS subfamily.</text>
</comment>
<evidence type="ECO:0000256" key="5">
    <source>
        <dbReference type="ARBA" id="ARBA00022679"/>
    </source>
</evidence>
<dbReference type="InterPro" id="IPR015421">
    <property type="entry name" value="PyrdxlP-dep_Trfase_major"/>
</dbReference>
<reference evidence="13" key="2">
    <citation type="journal article" date="2016" name="Int. J. Syst. Evol. Microbiol.">
        <title>Caldimicrobium thiodismutans sp. nov., a sulfur-disproportionating bacterium isolated from a hot spring.</title>
        <authorList>
            <person name="Kojima H."/>
            <person name="Umezawa K."/>
            <person name="Fukui M."/>
        </authorList>
    </citation>
    <scope>NUCLEOTIDE SEQUENCE [LARGE SCALE GENOMIC DNA]</scope>
    <source>
        <strain evidence="13">TF1</strain>
    </source>
</reference>
<dbReference type="Gene3D" id="3.40.640.10">
    <property type="entry name" value="Type I PLP-dependent aspartate aminotransferase-like (Major domain)"/>
    <property type="match status" value="1"/>
</dbReference>
<evidence type="ECO:0000256" key="6">
    <source>
        <dbReference type="ARBA" id="ARBA00022723"/>
    </source>
</evidence>
<comment type="function">
    <text evidence="2">Catalyzes the removal of elemental sulfur atoms from cysteine to produce alanine. Seems to participate in the biosynthesis of the nitrogenase metalloclusters by providing the inorganic sulfur required for the Fe-S core formation.</text>
</comment>
<dbReference type="PATRIC" id="fig|1653476.3.peg.1593"/>
<reference evidence="12 13" key="1">
    <citation type="journal article" date="2016" name="Int. J. Syst. Evol. Microbiol.">
        <title>Caldimicrobium thiodismutans sp. nov., a sulfur-disproportionating bacterium isolated from a hot spring, and emended description of the genus Caldimicrobium.</title>
        <authorList>
            <person name="Kojima H."/>
            <person name="Umezawa K."/>
            <person name="Fukui M."/>
        </authorList>
    </citation>
    <scope>NUCLEOTIDE SEQUENCE [LARGE SCALE GENOMIC DNA]</scope>
    <source>
        <strain evidence="12 13">TF1</strain>
    </source>
</reference>
<organism evidence="12 13">
    <name type="scientific">Caldimicrobium thiodismutans</name>
    <dbReference type="NCBI Taxonomy" id="1653476"/>
    <lineage>
        <taxon>Bacteria</taxon>
        <taxon>Pseudomonadati</taxon>
        <taxon>Thermodesulfobacteriota</taxon>
        <taxon>Thermodesulfobacteria</taxon>
        <taxon>Thermodesulfobacteriales</taxon>
        <taxon>Thermodesulfobacteriaceae</taxon>
        <taxon>Caldimicrobium</taxon>
    </lineage>
</organism>
<dbReference type="AlphaFoldDB" id="A0A0U4W466"/>
<dbReference type="GO" id="GO:0051536">
    <property type="term" value="F:iron-sulfur cluster binding"/>
    <property type="evidence" value="ECO:0007669"/>
    <property type="project" value="UniProtKB-KW"/>
</dbReference>
<evidence type="ECO:0000256" key="8">
    <source>
        <dbReference type="ARBA" id="ARBA00023004"/>
    </source>
</evidence>
<dbReference type="SUPFAM" id="SSF53383">
    <property type="entry name" value="PLP-dependent transferases"/>
    <property type="match status" value="1"/>
</dbReference>
<dbReference type="EC" id="2.8.1.7" evidence="4"/>
<dbReference type="InterPro" id="IPR015424">
    <property type="entry name" value="PyrdxlP-dep_Trfase"/>
</dbReference>
<comment type="catalytic activity">
    <reaction evidence="10">
        <text>(sulfur carrier)-H + L-cysteine = (sulfur carrier)-SH + L-alanine</text>
        <dbReference type="Rhea" id="RHEA:43892"/>
        <dbReference type="Rhea" id="RHEA-COMP:14737"/>
        <dbReference type="Rhea" id="RHEA-COMP:14739"/>
        <dbReference type="ChEBI" id="CHEBI:29917"/>
        <dbReference type="ChEBI" id="CHEBI:35235"/>
        <dbReference type="ChEBI" id="CHEBI:57972"/>
        <dbReference type="ChEBI" id="CHEBI:64428"/>
        <dbReference type="EC" id="2.8.1.7"/>
    </reaction>
</comment>
<dbReference type="Pfam" id="PF00266">
    <property type="entry name" value="Aminotran_5"/>
    <property type="match status" value="1"/>
</dbReference>
<comment type="cofactor">
    <cofactor evidence="1">
        <name>pyridoxal 5'-phosphate</name>
        <dbReference type="ChEBI" id="CHEBI:597326"/>
    </cofactor>
</comment>
<dbReference type="Gene3D" id="1.10.260.50">
    <property type="match status" value="1"/>
</dbReference>
<dbReference type="PANTHER" id="PTHR11601:SF34">
    <property type="entry name" value="CYSTEINE DESULFURASE"/>
    <property type="match status" value="1"/>
</dbReference>
<dbReference type="PANTHER" id="PTHR11601">
    <property type="entry name" value="CYSTEINE DESULFURYLASE FAMILY MEMBER"/>
    <property type="match status" value="1"/>
</dbReference>
<dbReference type="GO" id="GO:0031071">
    <property type="term" value="F:cysteine desulfurase activity"/>
    <property type="evidence" value="ECO:0007669"/>
    <property type="project" value="UniProtKB-EC"/>
</dbReference>
<evidence type="ECO:0000256" key="3">
    <source>
        <dbReference type="ARBA" id="ARBA00006490"/>
    </source>
</evidence>
<keyword evidence="8" id="KW-0408">Iron</keyword>
<dbReference type="PIRSF" id="PIRSF005572">
    <property type="entry name" value="NifS"/>
    <property type="match status" value="1"/>
</dbReference>
<protein>
    <recommendedName>
        <fullName evidence="4">cysteine desulfurase</fullName>
        <ecNumber evidence="4">2.8.1.7</ecNumber>
    </recommendedName>
</protein>
<dbReference type="EMBL" id="AP014945">
    <property type="protein sequence ID" value="BAU23898.1"/>
    <property type="molecule type" value="Genomic_DNA"/>
</dbReference>
<feature type="domain" description="Aminotransferase class V" evidence="11">
    <location>
        <begin position="4"/>
        <end position="366"/>
    </location>
</feature>
<accession>A0A0U4W466</accession>
<dbReference type="STRING" id="1653476.THC_1533"/>
<dbReference type="InterPro" id="IPR015422">
    <property type="entry name" value="PyrdxlP-dep_Trfase_small"/>
</dbReference>
<dbReference type="FunFam" id="3.40.640.10:FF:000084">
    <property type="entry name" value="IscS-like cysteine desulfurase"/>
    <property type="match status" value="1"/>
</dbReference>
<name>A0A0U4W466_9BACT</name>
<keyword evidence="5" id="KW-0808">Transferase</keyword>
<evidence type="ECO:0000259" key="11">
    <source>
        <dbReference type="Pfam" id="PF00266"/>
    </source>
</evidence>
<keyword evidence="13" id="KW-1185">Reference proteome</keyword>
<evidence type="ECO:0000256" key="7">
    <source>
        <dbReference type="ARBA" id="ARBA00022898"/>
    </source>
</evidence>
<dbReference type="GO" id="GO:0046872">
    <property type="term" value="F:metal ion binding"/>
    <property type="evidence" value="ECO:0007669"/>
    <property type="project" value="UniProtKB-KW"/>
</dbReference>
<keyword evidence="6" id="KW-0479">Metal-binding</keyword>
<gene>
    <name evidence="12" type="ORF">THC_1533</name>
</gene>
<proteinExistence type="inferred from homology"/>
<evidence type="ECO:0000256" key="10">
    <source>
        <dbReference type="ARBA" id="ARBA00050776"/>
    </source>
</evidence>
<dbReference type="Proteomes" id="UP000068196">
    <property type="component" value="Chromosome"/>
</dbReference>
<evidence type="ECO:0000256" key="4">
    <source>
        <dbReference type="ARBA" id="ARBA00012239"/>
    </source>
</evidence>
<keyword evidence="7" id="KW-0663">Pyridoxal phosphate</keyword>
<evidence type="ECO:0000256" key="9">
    <source>
        <dbReference type="ARBA" id="ARBA00023014"/>
    </source>
</evidence>
<sequence length="400" mass="44201">MRKVYLDHMATTQPDERVYQAMLPFLKEYYGNALSVYDLGVTAREAIESARSKVADLINAKPQEIIFTSGGTESNNFALRGLATAYHKKGNHIIVSLVEHHSITNPARILEREGFEVTFLPVDKFGRIDLNFLERALKPETVLISIQLANPEVGTLQPIEEVVKLAEKVGALVHTDAVAALGQIEVDVEKLDVHALSLSSHQFYGPKGVGALYLRKGTRIQPLIYGGIQEGGKRGGTENVAGIVGMGEAAQLVKENLKVWKPKMQTLRDKLIKGLVERIPKIHLTGHPVERLPGHASFIVEFIEGEAMLLMLAMKGIYVSSGSTCTSKALKASPVLSSMGFPAHLIQGSIVFSLGKDTSEEDIEYVLSEMPPIIEKLREMSPFKEGWRDMEKWEETCPHH</sequence>
<evidence type="ECO:0000313" key="12">
    <source>
        <dbReference type="EMBL" id="BAU23898.1"/>
    </source>
</evidence>